<dbReference type="EMBL" id="SJPX01000003">
    <property type="protein sequence ID" value="TWU51943.1"/>
    <property type="molecule type" value="Genomic_DNA"/>
</dbReference>
<evidence type="ECO:0000313" key="3">
    <source>
        <dbReference type="EMBL" id="TWU51943.1"/>
    </source>
</evidence>
<dbReference type="PANTHER" id="PTHR39452">
    <property type="entry name" value="CHEY-P PHOSPHATASE CHEX"/>
    <property type="match status" value="1"/>
</dbReference>
<dbReference type="InterPro" id="IPR038756">
    <property type="entry name" value="CheX-like"/>
</dbReference>
<dbReference type="Gene3D" id="3.40.1550.10">
    <property type="entry name" value="CheC-like"/>
    <property type="match status" value="1"/>
</dbReference>
<dbReference type="GO" id="GO:0006935">
    <property type="term" value="P:chemotaxis"/>
    <property type="evidence" value="ECO:0007669"/>
    <property type="project" value="UniProtKB-KW"/>
</dbReference>
<keyword evidence="1" id="KW-0145">Chemotaxis</keyword>
<evidence type="ECO:0000313" key="4">
    <source>
        <dbReference type="Proteomes" id="UP000317977"/>
    </source>
</evidence>
<dbReference type="AlphaFoldDB" id="A0A5C6EQ92"/>
<proteinExistence type="predicted"/>
<organism evidence="3 4">
    <name type="scientific">Rubripirellula reticaptiva</name>
    <dbReference type="NCBI Taxonomy" id="2528013"/>
    <lineage>
        <taxon>Bacteria</taxon>
        <taxon>Pseudomonadati</taxon>
        <taxon>Planctomycetota</taxon>
        <taxon>Planctomycetia</taxon>
        <taxon>Pirellulales</taxon>
        <taxon>Pirellulaceae</taxon>
        <taxon>Rubripirellula</taxon>
    </lineage>
</organism>
<feature type="domain" description="Chemotaxis phosphatase CheX-like" evidence="2">
    <location>
        <begin position="45"/>
        <end position="139"/>
    </location>
</feature>
<accession>A0A5C6EQ92</accession>
<keyword evidence="3" id="KW-0378">Hydrolase</keyword>
<dbReference type="Proteomes" id="UP000317977">
    <property type="component" value="Unassembled WGS sequence"/>
</dbReference>
<evidence type="ECO:0000256" key="1">
    <source>
        <dbReference type="ARBA" id="ARBA00022500"/>
    </source>
</evidence>
<comment type="caution">
    <text evidence="3">The sequence shown here is derived from an EMBL/GenBank/DDBJ whole genome shotgun (WGS) entry which is preliminary data.</text>
</comment>
<keyword evidence="4" id="KW-1185">Reference proteome</keyword>
<dbReference type="SUPFAM" id="SSF103039">
    <property type="entry name" value="CheC-like"/>
    <property type="match status" value="1"/>
</dbReference>
<protein>
    <submittedName>
        <fullName evidence="3">CheY-P phosphatase CheX</fullName>
        <ecNumber evidence="3">3.-.-.-</ecNumber>
    </submittedName>
</protein>
<dbReference type="CDD" id="cd17906">
    <property type="entry name" value="CheX"/>
    <property type="match status" value="1"/>
</dbReference>
<dbReference type="InterPro" id="IPR028051">
    <property type="entry name" value="CheX-like_dom"/>
</dbReference>
<dbReference type="InterPro" id="IPR028976">
    <property type="entry name" value="CheC-like_sf"/>
</dbReference>
<dbReference type="PANTHER" id="PTHR39452:SF1">
    <property type="entry name" value="CHEY-P PHOSPHATASE CHEX"/>
    <property type="match status" value="1"/>
</dbReference>
<dbReference type="EC" id="3.-.-.-" evidence="3"/>
<dbReference type="Pfam" id="PF13690">
    <property type="entry name" value="CheX"/>
    <property type="match status" value="1"/>
</dbReference>
<dbReference type="GO" id="GO:0016787">
    <property type="term" value="F:hydrolase activity"/>
    <property type="evidence" value="ECO:0007669"/>
    <property type="project" value="UniProtKB-KW"/>
</dbReference>
<name>A0A5C6EQ92_9BACT</name>
<dbReference type="OrthoDB" id="9790435at2"/>
<evidence type="ECO:0000259" key="2">
    <source>
        <dbReference type="Pfam" id="PF13690"/>
    </source>
</evidence>
<sequence>MGQTMNDEVVKAFKDSTTSVFETMLGSEVTSGEATHNHQLAARGVSGIIGLTGSISGDVIICFDEKTAIAATAVLLGMEPDGLDGDVIDAVGELTNMIAGNAKGRLEKYDLSLALPTVITGTGHRIGFKSGIQPVSLPFISQWGNFSIELVLAEVKALQFGC</sequence>
<gene>
    <name evidence="3" type="primary">cheX</name>
    <name evidence="3" type="ORF">Poly59_35400</name>
</gene>
<reference evidence="3 4" key="1">
    <citation type="submission" date="2019-02" db="EMBL/GenBank/DDBJ databases">
        <title>Deep-cultivation of Planctomycetes and their phenomic and genomic characterization uncovers novel biology.</title>
        <authorList>
            <person name="Wiegand S."/>
            <person name="Jogler M."/>
            <person name="Boedeker C."/>
            <person name="Pinto D."/>
            <person name="Vollmers J."/>
            <person name="Rivas-Marin E."/>
            <person name="Kohn T."/>
            <person name="Peeters S.H."/>
            <person name="Heuer A."/>
            <person name="Rast P."/>
            <person name="Oberbeckmann S."/>
            <person name="Bunk B."/>
            <person name="Jeske O."/>
            <person name="Meyerdierks A."/>
            <person name="Storesund J.E."/>
            <person name="Kallscheuer N."/>
            <person name="Luecker S."/>
            <person name="Lage O.M."/>
            <person name="Pohl T."/>
            <person name="Merkel B.J."/>
            <person name="Hornburger P."/>
            <person name="Mueller R.-W."/>
            <person name="Bruemmer F."/>
            <person name="Labrenz M."/>
            <person name="Spormann A.M."/>
            <person name="Op Den Camp H."/>
            <person name="Overmann J."/>
            <person name="Amann R."/>
            <person name="Jetten M.S.M."/>
            <person name="Mascher T."/>
            <person name="Medema M.H."/>
            <person name="Devos D.P."/>
            <person name="Kaster A.-K."/>
            <person name="Ovreas L."/>
            <person name="Rohde M."/>
            <person name="Galperin M.Y."/>
            <person name="Jogler C."/>
        </authorList>
    </citation>
    <scope>NUCLEOTIDE SEQUENCE [LARGE SCALE GENOMIC DNA]</scope>
    <source>
        <strain evidence="3 4">Poly59</strain>
    </source>
</reference>